<gene>
    <name evidence="2" type="ORF">LCGC14_2134830</name>
</gene>
<reference evidence="2" key="1">
    <citation type="journal article" date="2015" name="Nature">
        <title>Complex archaea that bridge the gap between prokaryotes and eukaryotes.</title>
        <authorList>
            <person name="Spang A."/>
            <person name="Saw J.H."/>
            <person name="Jorgensen S.L."/>
            <person name="Zaremba-Niedzwiedzka K."/>
            <person name="Martijn J."/>
            <person name="Lind A.E."/>
            <person name="van Eijk R."/>
            <person name="Schleper C."/>
            <person name="Guy L."/>
            <person name="Ettema T.J."/>
        </authorList>
    </citation>
    <scope>NUCLEOTIDE SEQUENCE</scope>
</reference>
<keyword evidence="1" id="KW-0175">Coiled coil</keyword>
<feature type="coiled-coil region" evidence="1">
    <location>
        <begin position="3"/>
        <end position="34"/>
    </location>
</feature>
<dbReference type="AlphaFoldDB" id="A0A0F9E0D9"/>
<evidence type="ECO:0000256" key="1">
    <source>
        <dbReference type="SAM" id="Coils"/>
    </source>
</evidence>
<sequence>MTREEELRAIEEAEERLKQQRQAVKNRITRLKAHQSKKLWYK</sequence>
<accession>A0A0F9E0D9</accession>
<organism evidence="2">
    <name type="scientific">marine sediment metagenome</name>
    <dbReference type="NCBI Taxonomy" id="412755"/>
    <lineage>
        <taxon>unclassified sequences</taxon>
        <taxon>metagenomes</taxon>
        <taxon>ecological metagenomes</taxon>
    </lineage>
</organism>
<name>A0A0F9E0D9_9ZZZZ</name>
<comment type="caution">
    <text evidence="2">The sequence shown here is derived from an EMBL/GenBank/DDBJ whole genome shotgun (WGS) entry which is preliminary data.</text>
</comment>
<dbReference type="EMBL" id="LAZR01026851">
    <property type="protein sequence ID" value="KKL67454.1"/>
    <property type="molecule type" value="Genomic_DNA"/>
</dbReference>
<proteinExistence type="predicted"/>
<protein>
    <submittedName>
        <fullName evidence="2">Uncharacterized protein</fullName>
    </submittedName>
</protein>
<evidence type="ECO:0000313" key="2">
    <source>
        <dbReference type="EMBL" id="KKL67454.1"/>
    </source>
</evidence>